<keyword evidence="2" id="KW-0963">Cytoplasm</keyword>
<evidence type="ECO:0000259" key="5">
    <source>
        <dbReference type="PROSITE" id="PS50076"/>
    </source>
</evidence>
<dbReference type="SUPFAM" id="SSF46565">
    <property type="entry name" value="Chaperone J-domain"/>
    <property type="match status" value="1"/>
</dbReference>
<feature type="compositionally biased region" description="Basic and acidic residues" evidence="4">
    <location>
        <begin position="138"/>
        <end position="160"/>
    </location>
</feature>
<feature type="compositionally biased region" description="Basic and acidic residues" evidence="4">
    <location>
        <begin position="52"/>
        <end position="73"/>
    </location>
</feature>
<feature type="compositionally biased region" description="Basic and acidic residues" evidence="4">
    <location>
        <begin position="172"/>
        <end position="183"/>
    </location>
</feature>
<evidence type="ECO:0000256" key="1">
    <source>
        <dbReference type="ARBA" id="ARBA00004496"/>
    </source>
</evidence>
<dbReference type="Proteomes" id="UP000538929">
    <property type="component" value="Unassembled WGS sequence"/>
</dbReference>
<dbReference type="Pfam" id="PF00226">
    <property type="entry name" value="DnaJ"/>
    <property type="match status" value="1"/>
</dbReference>
<feature type="domain" description="J" evidence="5">
    <location>
        <begin position="12"/>
        <end position="73"/>
    </location>
</feature>
<organism evidence="6 7">
    <name type="scientific">Streptomyces alkaliphilus</name>
    <dbReference type="NCBI Taxonomy" id="1472722"/>
    <lineage>
        <taxon>Bacteria</taxon>
        <taxon>Bacillati</taxon>
        <taxon>Actinomycetota</taxon>
        <taxon>Actinomycetes</taxon>
        <taxon>Kitasatosporales</taxon>
        <taxon>Streptomycetaceae</taxon>
        <taxon>Streptomyces</taxon>
    </lineage>
</organism>
<evidence type="ECO:0000256" key="2">
    <source>
        <dbReference type="ARBA" id="ARBA00022490"/>
    </source>
</evidence>
<dbReference type="EMBL" id="VKHT01000226">
    <property type="protein sequence ID" value="MBB0244378.1"/>
    <property type="molecule type" value="Genomic_DNA"/>
</dbReference>
<protein>
    <submittedName>
        <fullName evidence="6">DnaJ domain-containing protein</fullName>
    </submittedName>
</protein>
<dbReference type="GO" id="GO:0000390">
    <property type="term" value="P:spliceosomal complex disassembly"/>
    <property type="evidence" value="ECO:0007669"/>
    <property type="project" value="TreeGrafter"/>
</dbReference>
<evidence type="ECO:0000256" key="4">
    <source>
        <dbReference type="SAM" id="MobiDB-lite"/>
    </source>
</evidence>
<dbReference type="AlphaFoldDB" id="A0A7W3Y1D2"/>
<evidence type="ECO:0000313" key="6">
    <source>
        <dbReference type="EMBL" id="MBB0244378.1"/>
    </source>
</evidence>
<sequence>MSPSPGRAGEPDLYALLGVPADTDADGIARAFRRRALAEHPDHGGDPAAFRELQRGRETLMDPGRRAAYDRRRAATAGTGPAGAGPSRSGTPASDGPSPPRPGASDPFAWSAGSGSRFGFREHADTHRPHGGETPADEPAHSWRRADRFAWWRTEEPPERGRRRRRGARGRGWSEDRPDQPEG</sequence>
<dbReference type="SMART" id="SM00271">
    <property type="entry name" value="DnaJ"/>
    <property type="match status" value="1"/>
</dbReference>
<dbReference type="PANTHER" id="PTHR44313:SF1">
    <property type="entry name" value="DNAJ HOMOLOG SUBFAMILY C MEMBER 17"/>
    <property type="match status" value="1"/>
</dbReference>
<dbReference type="InterPro" id="IPR001623">
    <property type="entry name" value="DnaJ_domain"/>
</dbReference>
<comment type="caution">
    <text evidence="6">The sequence shown here is derived from an EMBL/GenBank/DDBJ whole genome shotgun (WGS) entry which is preliminary data.</text>
</comment>
<evidence type="ECO:0000313" key="7">
    <source>
        <dbReference type="Proteomes" id="UP000538929"/>
    </source>
</evidence>
<keyword evidence="7" id="KW-1185">Reference proteome</keyword>
<dbReference type="RefSeq" id="WP_182606009.1">
    <property type="nucleotide sequence ID" value="NZ_VKHT01000226.1"/>
</dbReference>
<feature type="compositionally biased region" description="Basic and acidic residues" evidence="4">
    <location>
        <begin position="119"/>
        <end position="131"/>
    </location>
</feature>
<feature type="compositionally biased region" description="Low complexity" evidence="4">
    <location>
        <begin position="75"/>
        <end position="94"/>
    </location>
</feature>
<name>A0A7W3Y1D2_9ACTN</name>
<accession>A0A7W3Y1D2</accession>
<feature type="region of interest" description="Disordered" evidence="4">
    <location>
        <begin position="38"/>
        <end position="183"/>
    </location>
</feature>
<dbReference type="InterPro" id="IPR052094">
    <property type="entry name" value="Pre-mRNA-splicing_ERAD"/>
</dbReference>
<keyword evidence="3" id="KW-0143">Chaperone</keyword>
<gene>
    <name evidence="6" type="ORF">FNQ90_09735</name>
</gene>
<dbReference type="InterPro" id="IPR036869">
    <property type="entry name" value="J_dom_sf"/>
</dbReference>
<dbReference type="PROSITE" id="PS50076">
    <property type="entry name" value="DNAJ_2"/>
    <property type="match status" value="1"/>
</dbReference>
<proteinExistence type="predicted"/>
<evidence type="ECO:0000256" key="3">
    <source>
        <dbReference type="ARBA" id="ARBA00023186"/>
    </source>
</evidence>
<dbReference type="Gene3D" id="1.10.287.110">
    <property type="entry name" value="DnaJ domain"/>
    <property type="match status" value="1"/>
</dbReference>
<dbReference type="GO" id="GO:0005737">
    <property type="term" value="C:cytoplasm"/>
    <property type="evidence" value="ECO:0007669"/>
    <property type="project" value="UniProtKB-SubCell"/>
</dbReference>
<comment type="subcellular location">
    <subcellularLocation>
        <location evidence="1">Cytoplasm</location>
    </subcellularLocation>
</comment>
<dbReference type="PANTHER" id="PTHR44313">
    <property type="entry name" value="DNAJ HOMOLOG SUBFAMILY C MEMBER 17"/>
    <property type="match status" value="1"/>
</dbReference>
<reference evidence="7" key="1">
    <citation type="submission" date="2019-10" db="EMBL/GenBank/DDBJ databases">
        <title>Streptomyces sp. nov., a novel actinobacterium isolated from alkaline environment.</title>
        <authorList>
            <person name="Golinska P."/>
        </authorList>
    </citation>
    <scope>NUCLEOTIDE SEQUENCE [LARGE SCALE GENOMIC DNA]</scope>
    <source>
        <strain evidence="7">DSM 42118</strain>
    </source>
</reference>
<dbReference type="PRINTS" id="PR00625">
    <property type="entry name" value="JDOMAIN"/>
</dbReference>